<organism evidence="1">
    <name type="scientific">marine sediment metagenome</name>
    <dbReference type="NCBI Taxonomy" id="412755"/>
    <lineage>
        <taxon>unclassified sequences</taxon>
        <taxon>metagenomes</taxon>
        <taxon>ecological metagenomes</taxon>
    </lineage>
</organism>
<comment type="caution">
    <text evidence="1">The sequence shown here is derived from an EMBL/GenBank/DDBJ whole genome shotgun (WGS) entry which is preliminary data.</text>
</comment>
<accession>X1VZX7</accession>
<evidence type="ECO:0000313" key="1">
    <source>
        <dbReference type="EMBL" id="GAJ19225.1"/>
    </source>
</evidence>
<protein>
    <submittedName>
        <fullName evidence="1">Uncharacterized protein</fullName>
    </submittedName>
</protein>
<feature type="non-terminal residue" evidence="1">
    <location>
        <position position="119"/>
    </location>
</feature>
<sequence>LDSHQTSPGYLLTFLRWSNRDVFNYTDIDSLDTRKPLIVYNDAIQVVVTNTKTELSPTMTAVLKGGDINYSTAINPGDFVLVNMLNWQTDADRVGAKADSGRAINKLGDGFKGLFRIQN</sequence>
<proteinExistence type="predicted"/>
<feature type="non-terminal residue" evidence="1">
    <location>
        <position position="1"/>
    </location>
</feature>
<dbReference type="AlphaFoldDB" id="X1VZX7"/>
<dbReference type="EMBL" id="BARW01040614">
    <property type="protein sequence ID" value="GAJ19225.1"/>
    <property type="molecule type" value="Genomic_DNA"/>
</dbReference>
<gene>
    <name evidence="1" type="ORF">S12H4_61270</name>
</gene>
<name>X1VZX7_9ZZZZ</name>
<reference evidence="1" key="1">
    <citation type="journal article" date="2014" name="Front. Microbiol.">
        <title>High frequency of phylogenetically diverse reductive dehalogenase-homologous genes in deep subseafloor sedimentary metagenomes.</title>
        <authorList>
            <person name="Kawai M."/>
            <person name="Futagami T."/>
            <person name="Toyoda A."/>
            <person name="Takaki Y."/>
            <person name="Nishi S."/>
            <person name="Hori S."/>
            <person name="Arai W."/>
            <person name="Tsubouchi T."/>
            <person name="Morono Y."/>
            <person name="Uchiyama I."/>
            <person name="Ito T."/>
            <person name="Fujiyama A."/>
            <person name="Inagaki F."/>
            <person name="Takami H."/>
        </authorList>
    </citation>
    <scope>NUCLEOTIDE SEQUENCE</scope>
    <source>
        <strain evidence="1">Expedition CK06-06</strain>
    </source>
</reference>